<dbReference type="AlphaFoldDB" id="A0AAN5D198"/>
<sequence>DGIIRFEVDNVSSLNIDGRNSPEVQVKGVPWYANVYKTADQLGCFLYCSLDQSKQWSIDVDAEFILIHSDSSKNIIVKNFANLSDEDDCDGECLLDWPSLMDKEKGFIKDDKLTVEVRFWVYSMRGIRAVPVIDFTDANEPCHDVALVINGEKIYVSKQVLGVHSPVFKAMFFGDFAENNKKEIELKDVDRVEFIDLLHVIYSSGKIISDSSSKYLLKLGD</sequence>
<feature type="non-terminal residue" evidence="2">
    <location>
        <position position="1"/>
    </location>
</feature>
<evidence type="ECO:0000313" key="2">
    <source>
        <dbReference type="EMBL" id="GMR54693.1"/>
    </source>
</evidence>
<dbReference type="Gene3D" id="3.30.710.10">
    <property type="entry name" value="Potassium Channel Kv1.1, Chain A"/>
    <property type="match status" value="1"/>
</dbReference>
<organism evidence="2 3">
    <name type="scientific">Pristionchus mayeri</name>
    <dbReference type="NCBI Taxonomy" id="1317129"/>
    <lineage>
        <taxon>Eukaryota</taxon>
        <taxon>Metazoa</taxon>
        <taxon>Ecdysozoa</taxon>
        <taxon>Nematoda</taxon>
        <taxon>Chromadorea</taxon>
        <taxon>Rhabditida</taxon>
        <taxon>Rhabditina</taxon>
        <taxon>Diplogasteromorpha</taxon>
        <taxon>Diplogasteroidea</taxon>
        <taxon>Neodiplogasteridae</taxon>
        <taxon>Pristionchus</taxon>
    </lineage>
</organism>
<evidence type="ECO:0000259" key="1">
    <source>
        <dbReference type="PROSITE" id="PS50097"/>
    </source>
</evidence>
<dbReference type="InterPro" id="IPR011333">
    <property type="entry name" value="SKP1/BTB/POZ_sf"/>
</dbReference>
<dbReference type="SMART" id="SM00061">
    <property type="entry name" value="MATH"/>
    <property type="match status" value="1"/>
</dbReference>
<evidence type="ECO:0000313" key="3">
    <source>
        <dbReference type="Proteomes" id="UP001328107"/>
    </source>
</evidence>
<dbReference type="EMBL" id="BTRK01000005">
    <property type="protein sequence ID" value="GMR54693.1"/>
    <property type="molecule type" value="Genomic_DNA"/>
</dbReference>
<accession>A0AAN5D198</accession>
<dbReference type="Proteomes" id="UP001328107">
    <property type="component" value="Unassembled WGS sequence"/>
</dbReference>
<dbReference type="Gene3D" id="2.60.210.10">
    <property type="entry name" value="Apoptosis, Tumor Necrosis Factor Receptor Associated Protein 2, Chain A"/>
    <property type="match status" value="1"/>
</dbReference>
<dbReference type="InterPro" id="IPR002083">
    <property type="entry name" value="MATH/TRAF_dom"/>
</dbReference>
<dbReference type="InterPro" id="IPR000210">
    <property type="entry name" value="BTB/POZ_dom"/>
</dbReference>
<dbReference type="Pfam" id="PF00917">
    <property type="entry name" value="MATH"/>
    <property type="match status" value="1"/>
</dbReference>
<feature type="non-terminal residue" evidence="2">
    <location>
        <position position="221"/>
    </location>
</feature>
<dbReference type="PANTHER" id="PTHR47022:SF1">
    <property type="entry name" value="BTB AND MATH DOMAIN-CONTAINING PROTEIN 36-RELATED"/>
    <property type="match status" value="1"/>
</dbReference>
<dbReference type="SUPFAM" id="SSF49599">
    <property type="entry name" value="TRAF domain-like"/>
    <property type="match status" value="1"/>
</dbReference>
<dbReference type="CDD" id="cd18186">
    <property type="entry name" value="BTB_POZ_ZBTB_KLHL-like"/>
    <property type="match status" value="1"/>
</dbReference>
<feature type="domain" description="BTB" evidence="1">
    <location>
        <begin position="143"/>
        <end position="210"/>
    </location>
</feature>
<gene>
    <name evidence="2" type="ORF">PMAYCL1PPCAC_24888</name>
</gene>
<comment type="caution">
    <text evidence="2">The sequence shown here is derived from an EMBL/GenBank/DDBJ whole genome shotgun (WGS) entry which is preliminary data.</text>
</comment>
<protein>
    <recommendedName>
        <fullName evidence="1">BTB domain-containing protein</fullName>
    </recommendedName>
</protein>
<dbReference type="SMART" id="SM00225">
    <property type="entry name" value="BTB"/>
    <property type="match status" value="1"/>
</dbReference>
<name>A0AAN5D198_9BILA</name>
<dbReference type="Pfam" id="PF00651">
    <property type="entry name" value="BTB"/>
    <property type="match status" value="1"/>
</dbReference>
<dbReference type="InterPro" id="IPR008974">
    <property type="entry name" value="TRAF-like"/>
</dbReference>
<reference evidence="3" key="1">
    <citation type="submission" date="2022-10" db="EMBL/GenBank/DDBJ databases">
        <title>Genome assembly of Pristionchus species.</title>
        <authorList>
            <person name="Yoshida K."/>
            <person name="Sommer R.J."/>
        </authorList>
    </citation>
    <scope>NUCLEOTIDE SEQUENCE [LARGE SCALE GENOMIC DNA]</scope>
    <source>
        <strain evidence="3">RS5460</strain>
    </source>
</reference>
<proteinExistence type="predicted"/>
<dbReference type="PROSITE" id="PS50097">
    <property type="entry name" value="BTB"/>
    <property type="match status" value="1"/>
</dbReference>
<dbReference type="SUPFAM" id="SSF54695">
    <property type="entry name" value="POZ domain"/>
    <property type="match status" value="1"/>
</dbReference>
<dbReference type="PANTHER" id="PTHR47022">
    <property type="entry name" value="BTB AND MATH DOMAIN-CONTAINING PROTEIN 36-RELATED"/>
    <property type="match status" value="1"/>
</dbReference>
<keyword evidence="3" id="KW-1185">Reference proteome</keyword>